<evidence type="ECO:0000313" key="2">
    <source>
        <dbReference type="Proteomes" id="UP000735302"/>
    </source>
</evidence>
<comment type="caution">
    <text evidence="1">The sequence shown here is derived from an EMBL/GenBank/DDBJ whole genome shotgun (WGS) entry which is preliminary data.</text>
</comment>
<organism evidence="1 2">
    <name type="scientific">Plakobranchus ocellatus</name>
    <dbReference type="NCBI Taxonomy" id="259542"/>
    <lineage>
        <taxon>Eukaryota</taxon>
        <taxon>Metazoa</taxon>
        <taxon>Spiralia</taxon>
        <taxon>Lophotrochozoa</taxon>
        <taxon>Mollusca</taxon>
        <taxon>Gastropoda</taxon>
        <taxon>Heterobranchia</taxon>
        <taxon>Euthyneura</taxon>
        <taxon>Panpulmonata</taxon>
        <taxon>Sacoglossa</taxon>
        <taxon>Placobranchoidea</taxon>
        <taxon>Plakobranchidae</taxon>
        <taxon>Plakobranchus</taxon>
    </lineage>
</organism>
<gene>
    <name evidence="1" type="ORF">PoB_002247800</name>
</gene>
<evidence type="ECO:0000313" key="1">
    <source>
        <dbReference type="EMBL" id="GFN95972.1"/>
    </source>
</evidence>
<dbReference type="AlphaFoldDB" id="A0AAV3ZMA4"/>
<proteinExistence type="predicted"/>
<dbReference type="Proteomes" id="UP000735302">
    <property type="component" value="Unassembled WGS sequence"/>
</dbReference>
<reference evidence="1 2" key="1">
    <citation type="journal article" date="2021" name="Elife">
        <title>Chloroplast acquisition without the gene transfer in kleptoplastic sea slugs, Plakobranchus ocellatus.</title>
        <authorList>
            <person name="Maeda T."/>
            <person name="Takahashi S."/>
            <person name="Yoshida T."/>
            <person name="Shimamura S."/>
            <person name="Takaki Y."/>
            <person name="Nagai Y."/>
            <person name="Toyoda A."/>
            <person name="Suzuki Y."/>
            <person name="Arimoto A."/>
            <person name="Ishii H."/>
            <person name="Satoh N."/>
            <person name="Nishiyama T."/>
            <person name="Hasebe M."/>
            <person name="Maruyama T."/>
            <person name="Minagawa J."/>
            <person name="Obokata J."/>
            <person name="Shigenobu S."/>
        </authorList>
    </citation>
    <scope>NUCLEOTIDE SEQUENCE [LARGE SCALE GENOMIC DNA]</scope>
</reference>
<sequence>MSKGFGDFPRFLKTKFRTTLHSHHMLDEASIVVDQRHSLSSSCTVVLTLLARQSGDSAISYSECVLYRHATTLLRVPSLCSLFCPMRVKMARLDFGLNTGRGEAKGVCEAGFACDLHDNRHPYWLCSVGR</sequence>
<name>A0AAV3ZMA4_9GAST</name>
<dbReference type="EMBL" id="BLXT01002595">
    <property type="protein sequence ID" value="GFN95972.1"/>
    <property type="molecule type" value="Genomic_DNA"/>
</dbReference>
<keyword evidence="2" id="KW-1185">Reference proteome</keyword>
<accession>A0AAV3ZMA4</accession>
<protein>
    <submittedName>
        <fullName evidence="1">Uncharacterized protein</fullName>
    </submittedName>
</protein>